<organism evidence="1 4">
    <name type="scientific">Hydra vulgaris</name>
    <name type="common">Hydra</name>
    <name type="synonym">Hydra attenuata</name>
    <dbReference type="NCBI Taxonomy" id="6087"/>
    <lineage>
        <taxon>Eukaryota</taxon>
        <taxon>Metazoa</taxon>
        <taxon>Cnidaria</taxon>
        <taxon>Hydrozoa</taxon>
        <taxon>Hydroidolina</taxon>
        <taxon>Anthoathecata</taxon>
        <taxon>Aplanulata</taxon>
        <taxon>Hydridae</taxon>
        <taxon>Hydra</taxon>
    </lineage>
</organism>
<dbReference type="RefSeq" id="XP_065656406.1">
    <property type="nucleotide sequence ID" value="XM_065800334.1"/>
</dbReference>
<evidence type="ECO:0000313" key="7">
    <source>
        <dbReference type="RefSeq" id="XP_065656410.1"/>
    </source>
</evidence>
<evidence type="ECO:0000313" key="8">
    <source>
        <dbReference type="RefSeq" id="XP_065656411.1"/>
    </source>
</evidence>
<dbReference type="RefSeq" id="XP_065656407.1">
    <property type="nucleotide sequence ID" value="XM_065800335.1"/>
</dbReference>
<keyword evidence="1" id="KW-1185">Reference proteome</keyword>
<dbReference type="RefSeq" id="XP_065656409.1">
    <property type="nucleotide sequence ID" value="XM_065800337.1"/>
</dbReference>
<proteinExistence type="predicted"/>
<protein>
    <submittedName>
        <fullName evidence="2 3">Uncharacterized protein LOC136081915 isoform X1</fullName>
    </submittedName>
</protein>
<accession>A0ABM4C4C0</accession>
<gene>
    <name evidence="2 3 4 5 6 7 8" type="primary">LOC136081915</name>
</gene>
<evidence type="ECO:0000313" key="3">
    <source>
        <dbReference type="RefSeq" id="XP_065656406.1"/>
    </source>
</evidence>
<dbReference type="GeneID" id="136081915"/>
<dbReference type="PANTHER" id="PTHR33053">
    <property type="entry name" value="PROTEIN, PUTATIVE-RELATED"/>
    <property type="match status" value="1"/>
</dbReference>
<evidence type="ECO:0000313" key="4">
    <source>
        <dbReference type="RefSeq" id="XP_065656407.1"/>
    </source>
</evidence>
<dbReference type="RefSeq" id="XP_065656410.1">
    <property type="nucleotide sequence ID" value="XM_065800338.1"/>
</dbReference>
<evidence type="ECO:0000313" key="6">
    <source>
        <dbReference type="RefSeq" id="XP_065656409.1"/>
    </source>
</evidence>
<sequence>MAKNFECCQRTKRRRVRRAADELLKSVNERNEEPDINNDLGLCYESVNNIMTSGDVEIHSCILDENEIDKNSKKIDNNLSDVSLQYDVESKSQLFNSEASTYDLTEGNYSDNESNFSEYSDKFVGSSDDEENVCKCDIRDQLATWVVTHNISTTAVTALLHILWLAGLNVPKDERTLMETPNKVSNIIARAGGSYYYVGVKTALLSALSQLNESTLSDISALSLNINVDGIPLFHSSNTQLWPILGYVNELPKK</sequence>
<name>A0ABM4C4C0_HYDVU</name>
<dbReference type="RefSeq" id="XP_065656408.1">
    <property type="nucleotide sequence ID" value="XM_065800336.1"/>
</dbReference>
<evidence type="ECO:0000313" key="5">
    <source>
        <dbReference type="RefSeq" id="XP_065656408.1"/>
    </source>
</evidence>
<evidence type="ECO:0000313" key="2">
    <source>
        <dbReference type="RefSeq" id="XP_065656405.1"/>
    </source>
</evidence>
<reference evidence="2 3" key="1">
    <citation type="submission" date="2025-05" db="UniProtKB">
        <authorList>
            <consortium name="RefSeq"/>
        </authorList>
    </citation>
    <scope>IDENTIFICATION</scope>
</reference>
<dbReference type="RefSeq" id="XP_065656405.1">
    <property type="nucleotide sequence ID" value="XM_065800333.1"/>
</dbReference>
<dbReference type="RefSeq" id="XP_065656411.1">
    <property type="nucleotide sequence ID" value="XM_065800339.1"/>
</dbReference>
<dbReference type="Proteomes" id="UP001652625">
    <property type="component" value="Chromosome 06"/>
</dbReference>
<evidence type="ECO:0000313" key="1">
    <source>
        <dbReference type="Proteomes" id="UP001652625"/>
    </source>
</evidence>